<feature type="signal peptide" evidence="2">
    <location>
        <begin position="1"/>
        <end position="16"/>
    </location>
</feature>
<sequence length="93" mass="9605">MKCAAVFAVAIVGVMARLPGLGEAVRVRGLGGNAEKPEAMSFVQAGAKFGQEYSEVDVHAAEDGTMYFSINGAKAPSQGAEAQEQTPSEQSEA</sequence>
<evidence type="ECO:0000313" key="3">
    <source>
        <dbReference type="EMBL" id="KAF4644427.1"/>
    </source>
</evidence>
<protein>
    <submittedName>
        <fullName evidence="3">Uncharacterized protein</fullName>
    </submittedName>
</protein>
<keyword evidence="4" id="KW-1185">Reference proteome</keyword>
<reference evidence="3 4" key="1">
    <citation type="submission" date="2020-03" db="EMBL/GenBank/DDBJ databases">
        <title>Genome sequence of Toxoplasma gondii RH-88 strain.</title>
        <authorList>
            <person name="Lorenzi H.A."/>
            <person name="Venepally P."/>
            <person name="Rozenberg A."/>
            <person name="Sibley D."/>
        </authorList>
    </citation>
    <scope>NUCLEOTIDE SEQUENCE [LARGE SCALE GENOMIC DNA]</scope>
    <source>
        <strain evidence="3 4">RH-88</strain>
    </source>
</reference>
<evidence type="ECO:0000256" key="1">
    <source>
        <dbReference type="SAM" id="MobiDB-lite"/>
    </source>
</evidence>
<feature type="compositionally biased region" description="Polar residues" evidence="1">
    <location>
        <begin position="83"/>
        <end position="93"/>
    </location>
</feature>
<gene>
    <name evidence="3" type="ORF">TGRH88_014210</name>
</gene>
<dbReference type="EMBL" id="JAAUHK010000190">
    <property type="protein sequence ID" value="KAF4644427.1"/>
    <property type="molecule type" value="Genomic_DNA"/>
</dbReference>
<dbReference type="AlphaFoldDB" id="A0A7J6KBG6"/>
<dbReference type="Proteomes" id="UP000557509">
    <property type="component" value="Unassembled WGS sequence"/>
</dbReference>
<organism evidence="3 4">
    <name type="scientific">Toxoplasma gondii</name>
    <dbReference type="NCBI Taxonomy" id="5811"/>
    <lineage>
        <taxon>Eukaryota</taxon>
        <taxon>Sar</taxon>
        <taxon>Alveolata</taxon>
        <taxon>Apicomplexa</taxon>
        <taxon>Conoidasida</taxon>
        <taxon>Coccidia</taxon>
        <taxon>Eucoccidiorida</taxon>
        <taxon>Eimeriorina</taxon>
        <taxon>Sarcocystidae</taxon>
        <taxon>Toxoplasma</taxon>
    </lineage>
</organism>
<name>A0A7J6KBG6_TOXGO</name>
<proteinExistence type="predicted"/>
<feature type="chain" id="PRO_5029607073" evidence="2">
    <location>
        <begin position="17"/>
        <end position="93"/>
    </location>
</feature>
<keyword evidence="2" id="KW-0732">Signal</keyword>
<evidence type="ECO:0000313" key="4">
    <source>
        <dbReference type="Proteomes" id="UP000557509"/>
    </source>
</evidence>
<comment type="caution">
    <text evidence="3">The sequence shown here is derived from an EMBL/GenBank/DDBJ whole genome shotgun (WGS) entry which is preliminary data.</text>
</comment>
<feature type="region of interest" description="Disordered" evidence="1">
    <location>
        <begin position="72"/>
        <end position="93"/>
    </location>
</feature>
<evidence type="ECO:0000256" key="2">
    <source>
        <dbReference type="SAM" id="SignalP"/>
    </source>
</evidence>
<accession>A0A7J6KBG6</accession>